<evidence type="ECO:0000259" key="5">
    <source>
        <dbReference type="PROSITE" id="PS50835"/>
    </source>
</evidence>
<dbReference type="EMBL" id="LZPO01018011">
    <property type="protein sequence ID" value="OBS79777.1"/>
    <property type="molecule type" value="Genomic_DNA"/>
</dbReference>
<evidence type="ECO:0000256" key="3">
    <source>
        <dbReference type="ARBA" id="ARBA00023157"/>
    </source>
</evidence>
<dbReference type="GO" id="GO:0005886">
    <property type="term" value="C:plasma membrane"/>
    <property type="evidence" value="ECO:0007669"/>
    <property type="project" value="UniProtKB-ARBA"/>
</dbReference>
<name>A0A1A6HPW9_NEOLE</name>
<comment type="caution">
    <text evidence="6">The sequence shown here is derived from an EMBL/GenBank/DDBJ whole genome shotgun (WGS) entry which is preliminary data.</text>
</comment>
<dbReference type="Gene3D" id="2.60.40.10">
    <property type="entry name" value="Immunoglobulins"/>
    <property type="match status" value="2"/>
</dbReference>
<evidence type="ECO:0000313" key="7">
    <source>
        <dbReference type="Proteomes" id="UP000092124"/>
    </source>
</evidence>
<dbReference type="STRING" id="56216.A0A1A6HPW9"/>
<dbReference type="GO" id="GO:0005576">
    <property type="term" value="C:extracellular region"/>
    <property type="evidence" value="ECO:0007669"/>
    <property type="project" value="UniProtKB-ARBA"/>
</dbReference>
<reference evidence="6 7" key="1">
    <citation type="submission" date="2016-06" db="EMBL/GenBank/DDBJ databases">
        <title>The Draft Genome Sequence and Annotation of the Desert Woodrat Neotoma lepida.</title>
        <authorList>
            <person name="Campbell M."/>
            <person name="Oakeson K.F."/>
            <person name="Yandell M."/>
            <person name="Halpert J.R."/>
            <person name="Dearing D."/>
        </authorList>
    </citation>
    <scope>NUCLEOTIDE SEQUENCE [LARGE SCALE GENOMIC DNA]</scope>
    <source>
        <strain evidence="6">417</strain>
        <tissue evidence="6">Liver</tissue>
    </source>
</reference>
<feature type="domain" description="Ig-like" evidence="5">
    <location>
        <begin position="45"/>
        <end position="145"/>
    </location>
</feature>
<gene>
    <name evidence="6" type="ORF">A6R68_22021</name>
</gene>
<protein>
    <recommendedName>
        <fullName evidence="5">Ig-like domain-containing protein</fullName>
    </recommendedName>
</protein>
<dbReference type="InterPro" id="IPR050150">
    <property type="entry name" value="IgV_Light_Chain"/>
</dbReference>
<feature type="non-terminal residue" evidence="6">
    <location>
        <position position="1"/>
    </location>
</feature>
<organism evidence="6 7">
    <name type="scientific">Neotoma lepida</name>
    <name type="common">Desert woodrat</name>
    <dbReference type="NCBI Taxonomy" id="56216"/>
    <lineage>
        <taxon>Eukaryota</taxon>
        <taxon>Metazoa</taxon>
        <taxon>Chordata</taxon>
        <taxon>Craniata</taxon>
        <taxon>Vertebrata</taxon>
        <taxon>Euteleostomi</taxon>
        <taxon>Mammalia</taxon>
        <taxon>Eutheria</taxon>
        <taxon>Euarchontoglires</taxon>
        <taxon>Glires</taxon>
        <taxon>Rodentia</taxon>
        <taxon>Myomorpha</taxon>
        <taxon>Muroidea</taxon>
        <taxon>Cricetidae</taxon>
        <taxon>Neotominae</taxon>
        <taxon>Neotoma</taxon>
    </lineage>
</organism>
<dbReference type="InterPro" id="IPR013783">
    <property type="entry name" value="Ig-like_fold"/>
</dbReference>
<dbReference type="SMART" id="SM00409">
    <property type="entry name" value="IG"/>
    <property type="match status" value="2"/>
</dbReference>
<keyword evidence="4" id="KW-1280">Immunoglobulin</keyword>
<dbReference type="InterPro" id="IPR013106">
    <property type="entry name" value="Ig_V-set"/>
</dbReference>
<dbReference type="Pfam" id="PF07686">
    <property type="entry name" value="V-set"/>
    <property type="match status" value="1"/>
</dbReference>
<dbReference type="AlphaFoldDB" id="A0A1A6HPW9"/>
<dbReference type="InterPro" id="IPR036179">
    <property type="entry name" value="Ig-like_dom_sf"/>
</dbReference>
<dbReference type="GO" id="GO:0002250">
    <property type="term" value="P:adaptive immune response"/>
    <property type="evidence" value="ECO:0007669"/>
    <property type="project" value="UniProtKB-KW"/>
</dbReference>
<dbReference type="OrthoDB" id="8908372at2759"/>
<keyword evidence="3" id="KW-1015">Disulfide bond</keyword>
<dbReference type="FunFam" id="2.60.40.10:FF:000212">
    <property type="entry name" value="Immunoglobulin kappa chain variable 12-38"/>
    <property type="match status" value="1"/>
</dbReference>
<keyword evidence="2" id="KW-1064">Adaptive immunity</keyword>
<keyword evidence="7" id="KW-1185">Reference proteome</keyword>
<proteinExistence type="predicted"/>
<keyword evidence="1" id="KW-0391">Immunity</keyword>
<evidence type="ECO:0000313" key="6">
    <source>
        <dbReference type="EMBL" id="OBS79777.1"/>
    </source>
</evidence>
<accession>A0A1A6HPW9</accession>
<dbReference type="GO" id="GO:0019814">
    <property type="term" value="C:immunoglobulin complex"/>
    <property type="evidence" value="ECO:0007669"/>
    <property type="project" value="UniProtKB-KW"/>
</dbReference>
<sequence length="258" mass="27580">VLSVIDVTLPGPILEGILNTSSTNSLTGILNTSSTNSLTGASCDIQLTQSPSSLSTSPGDKVTITCKASQNINKYLAWYQQKPGEAPKLLIYDASSLQTGVSSRFSGSGSGTDFSLTISTLEPEDIATYYCQQGYTPPTVTQEITKTSPRSRSVKLCCCCSWTSWCPTMLIQWRNCAHPVSMAASPGERVTMTCRASSSKPRASPKFLIYSTSNLASGIPARFSGSGSGTSYSLTISSIEAEDVTYYCQQWSSDPFTQ</sequence>
<dbReference type="SUPFAM" id="SSF48726">
    <property type="entry name" value="Immunoglobulin"/>
    <property type="match status" value="2"/>
</dbReference>
<dbReference type="InterPro" id="IPR007110">
    <property type="entry name" value="Ig-like_dom"/>
</dbReference>
<dbReference type="Proteomes" id="UP000092124">
    <property type="component" value="Unassembled WGS sequence"/>
</dbReference>
<dbReference type="SMART" id="SM00406">
    <property type="entry name" value="IGv"/>
    <property type="match status" value="2"/>
</dbReference>
<dbReference type="PROSITE" id="PS50835">
    <property type="entry name" value="IG_LIKE"/>
    <property type="match status" value="1"/>
</dbReference>
<dbReference type="PANTHER" id="PTHR23267">
    <property type="entry name" value="IMMUNOGLOBULIN LIGHT CHAIN"/>
    <property type="match status" value="1"/>
</dbReference>
<evidence type="ECO:0000256" key="4">
    <source>
        <dbReference type="ARBA" id="ARBA00043265"/>
    </source>
</evidence>
<dbReference type="InterPro" id="IPR003599">
    <property type="entry name" value="Ig_sub"/>
</dbReference>
<evidence type="ECO:0000256" key="1">
    <source>
        <dbReference type="ARBA" id="ARBA00022859"/>
    </source>
</evidence>
<evidence type="ECO:0000256" key="2">
    <source>
        <dbReference type="ARBA" id="ARBA00023130"/>
    </source>
</evidence>